<evidence type="ECO:0000256" key="6">
    <source>
        <dbReference type="ARBA" id="ARBA00024867"/>
    </source>
</evidence>
<keyword evidence="5" id="KW-0804">Transcription</keyword>
<feature type="modified residue" description="4-aspartylphosphate" evidence="7">
    <location>
        <position position="45"/>
    </location>
</feature>
<proteinExistence type="predicted"/>
<name>A0A1V0QEY0_9FIRM</name>
<keyword evidence="2" id="KW-0902">Two-component regulatory system</keyword>
<keyword evidence="7" id="KW-0597">Phosphoprotein</keyword>
<dbReference type="Pfam" id="PF00072">
    <property type="entry name" value="Response_reg"/>
    <property type="match status" value="1"/>
</dbReference>
<evidence type="ECO:0000256" key="5">
    <source>
        <dbReference type="ARBA" id="ARBA00023163"/>
    </source>
</evidence>
<dbReference type="GO" id="GO:0006355">
    <property type="term" value="P:regulation of DNA-templated transcription"/>
    <property type="evidence" value="ECO:0007669"/>
    <property type="project" value="TreeGrafter"/>
</dbReference>
<dbReference type="PANTHER" id="PTHR48111">
    <property type="entry name" value="REGULATOR OF RPOS"/>
    <property type="match status" value="1"/>
</dbReference>
<evidence type="ECO:0000256" key="4">
    <source>
        <dbReference type="ARBA" id="ARBA00023125"/>
    </source>
</evidence>
<gene>
    <name evidence="9" type="ORF">A4V09_23905</name>
</gene>
<evidence type="ECO:0000259" key="8">
    <source>
        <dbReference type="PROSITE" id="PS50110"/>
    </source>
</evidence>
<keyword evidence="4" id="KW-0238">DNA-binding</keyword>
<dbReference type="Gene3D" id="3.40.50.2300">
    <property type="match status" value="1"/>
</dbReference>
<evidence type="ECO:0000256" key="1">
    <source>
        <dbReference type="ARBA" id="ARBA00018672"/>
    </source>
</evidence>
<evidence type="ECO:0000313" key="10">
    <source>
        <dbReference type="Proteomes" id="UP000092574"/>
    </source>
</evidence>
<dbReference type="KEGG" id="byl:A4V09_23905"/>
<evidence type="ECO:0000313" key="9">
    <source>
        <dbReference type="EMBL" id="ARE64963.1"/>
    </source>
</evidence>
<accession>A0A1V0QEY0</accession>
<dbReference type="STRING" id="1796616.A4V09_23905"/>
<dbReference type="PANTHER" id="PTHR48111:SF22">
    <property type="entry name" value="REGULATOR OF RPOS"/>
    <property type="match status" value="1"/>
</dbReference>
<dbReference type="AlphaFoldDB" id="A0A1V0QEY0"/>
<dbReference type="GO" id="GO:0005829">
    <property type="term" value="C:cytosol"/>
    <property type="evidence" value="ECO:0007669"/>
    <property type="project" value="TreeGrafter"/>
</dbReference>
<protein>
    <recommendedName>
        <fullName evidence="1">Stage 0 sporulation protein A homolog</fullName>
    </recommendedName>
</protein>
<evidence type="ECO:0000256" key="3">
    <source>
        <dbReference type="ARBA" id="ARBA00023015"/>
    </source>
</evidence>
<dbReference type="SMART" id="SM00448">
    <property type="entry name" value="REC"/>
    <property type="match status" value="1"/>
</dbReference>
<dbReference type="InterPro" id="IPR001789">
    <property type="entry name" value="Sig_transdc_resp-reg_receiver"/>
</dbReference>
<dbReference type="SUPFAM" id="SSF52172">
    <property type="entry name" value="CheY-like"/>
    <property type="match status" value="1"/>
</dbReference>
<feature type="domain" description="Response regulatory" evidence="8">
    <location>
        <begin position="1"/>
        <end position="106"/>
    </location>
</feature>
<dbReference type="GO" id="GO:0000976">
    <property type="term" value="F:transcription cis-regulatory region binding"/>
    <property type="evidence" value="ECO:0007669"/>
    <property type="project" value="TreeGrafter"/>
</dbReference>
<sequence>MAKKEPCAPPALTSAVDRYAIDCAYDGEDALAQYSINNYDLLILDLNLPKLDGMEVLRRIRQQDKTMRILILSARSSVPDKVALIRGSSIRELNCQRLRERCCSLLRLLTA</sequence>
<dbReference type="GO" id="GO:0000156">
    <property type="term" value="F:phosphorelay response regulator activity"/>
    <property type="evidence" value="ECO:0007669"/>
    <property type="project" value="TreeGrafter"/>
</dbReference>
<reference evidence="9" key="1">
    <citation type="submission" date="2017-04" db="EMBL/GenBank/DDBJ databases">
        <title>Complete Genome Sequences of Twelve Strains of a Stable Defined Moderately Diverse Mouse Microbiota 2 (sDMDMm2).</title>
        <authorList>
            <person name="Uchimura Y."/>
            <person name="Wyss M."/>
            <person name="Brugiroux S."/>
            <person name="Limenitakis J.P."/>
            <person name="Stecher B."/>
            <person name="McCoy K.D."/>
            <person name="Macpherson A.J."/>
        </authorList>
    </citation>
    <scope>NUCLEOTIDE SEQUENCE</scope>
    <source>
        <strain evidence="9">YL58</strain>
    </source>
</reference>
<dbReference type="EMBL" id="CP015405">
    <property type="protein sequence ID" value="ARE64963.1"/>
    <property type="molecule type" value="Genomic_DNA"/>
</dbReference>
<dbReference type="GO" id="GO:0032993">
    <property type="term" value="C:protein-DNA complex"/>
    <property type="evidence" value="ECO:0007669"/>
    <property type="project" value="TreeGrafter"/>
</dbReference>
<evidence type="ECO:0000256" key="7">
    <source>
        <dbReference type="PROSITE-ProRule" id="PRU00169"/>
    </source>
</evidence>
<keyword evidence="3" id="KW-0805">Transcription regulation</keyword>
<dbReference type="Proteomes" id="UP000092574">
    <property type="component" value="Chromosome"/>
</dbReference>
<dbReference type="InterPro" id="IPR011006">
    <property type="entry name" value="CheY-like_superfamily"/>
</dbReference>
<dbReference type="InterPro" id="IPR039420">
    <property type="entry name" value="WalR-like"/>
</dbReference>
<dbReference type="PROSITE" id="PS50110">
    <property type="entry name" value="RESPONSE_REGULATORY"/>
    <property type="match status" value="1"/>
</dbReference>
<evidence type="ECO:0000256" key="2">
    <source>
        <dbReference type="ARBA" id="ARBA00023012"/>
    </source>
</evidence>
<keyword evidence="10" id="KW-1185">Reference proteome</keyword>
<comment type="function">
    <text evidence="6">May play the central regulatory role in sporulation. It may be an element of the effector pathway responsible for the activation of sporulation genes in response to nutritional stress. Spo0A may act in concert with spo0H (a sigma factor) to control the expression of some genes that are critical to the sporulation process.</text>
</comment>
<organism evidence="9 10">
    <name type="scientific">Blautia pseudococcoides</name>
    <dbReference type="NCBI Taxonomy" id="1796616"/>
    <lineage>
        <taxon>Bacteria</taxon>
        <taxon>Bacillati</taxon>
        <taxon>Bacillota</taxon>
        <taxon>Clostridia</taxon>
        <taxon>Lachnospirales</taxon>
        <taxon>Lachnospiraceae</taxon>
        <taxon>Blautia</taxon>
    </lineage>
</organism>